<dbReference type="Proteomes" id="UP001318682">
    <property type="component" value="Chromosome"/>
</dbReference>
<accession>A0ABZ2BNJ6</accession>
<reference evidence="1 3" key="1">
    <citation type="submission" date="2015-07" db="EMBL/GenBank/DDBJ databases">
        <authorList>
            <person name="Voget S."/>
            <person name="Dogs M."/>
            <person name="Brinkhoff T.H."/>
            <person name="Daniel R."/>
        </authorList>
    </citation>
    <scope>NUCLEOTIDE SEQUENCE [LARGE SCALE GENOMIC DNA]</scope>
    <source>
        <strain evidence="1 3">B14</strain>
    </source>
</reference>
<reference evidence="3" key="3">
    <citation type="submission" date="2024-01" db="EMBL/GenBank/DDBJ databases">
        <title>Roseobacter fucihabitans sp. nov., isolated from the brown alga Fucus spiralis.</title>
        <authorList>
            <person name="Hahnke S."/>
            <person name="Berger M."/>
            <person name="Schlingloff A."/>
            <person name="Athale I."/>
            <person name="Neumann-Schaal M."/>
            <person name="Adenaya A."/>
            <person name="Poehlein A."/>
            <person name="Daniel R."/>
            <person name="Pertersen J."/>
            <person name="Brinkhoff T."/>
        </authorList>
    </citation>
    <scope>NUCLEOTIDE SEQUENCE [LARGE SCALE GENOMIC DNA]</scope>
    <source>
        <strain evidence="3">B14</strain>
    </source>
</reference>
<protein>
    <submittedName>
        <fullName evidence="1">Uncharacterized protein</fullName>
    </submittedName>
</protein>
<evidence type="ECO:0000313" key="1">
    <source>
        <dbReference type="EMBL" id="WVX47568.1"/>
    </source>
</evidence>
<dbReference type="EMBL" id="CP143423">
    <property type="protein sequence ID" value="WVX47568.1"/>
    <property type="molecule type" value="Genomic_DNA"/>
</dbReference>
<evidence type="ECO:0000313" key="2">
    <source>
        <dbReference type="EMBL" id="WVX48840.1"/>
    </source>
</evidence>
<reference evidence="1" key="2">
    <citation type="journal article" date="2024" name="Int. J. Syst. Evol. Microbiol.">
        <title>Roseobacter fucihabitans sp. nov., isolated from the brown alga Fucus spiralis.</title>
        <authorList>
            <person name="Hahnke S."/>
            <person name="Berger M."/>
            <person name="Schlingloff A."/>
            <person name="Athale I."/>
            <person name="Wolf J."/>
            <person name="Neumann-Schaal M."/>
            <person name="Adenaya A."/>
            <person name="Poehlein A."/>
            <person name="Daniel R."/>
            <person name="Petersen J."/>
            <person name="Brinkhoff T."/>
        </authorList>
    </citation>
    <scope>NUCLEOTIDE SEQUENCE</scope>
    <source>
        <strain evidence="1">B14</strain>
    </source>
</reference>
<gene>
    <name evidence="1" type="ORF">ROLI_006390</name>
    <name evidence="2" type="ORF">ROLI_019230</name>
</gene>
<organism evidence="1 3">
    <name type="scientific">Roseobacter fucihabitans</name>
    <dbReference type="NCBI Taxonomy" id="1537242"/>
    <lineage>
        <taxon>Bacteria</taxon>
        <taxon>Pseudomonadati</taxon>
        <taxon>Pseudomonadota</taxon>
        <taxon>Alphaproteobacteria</taxon>
        <taxon>Rhodobacterales</taxon>
        <taxon>Roseobacteraceae</taxon>
        <taxon>Roseobacter</taxon>
    </lineage>
</organism>
<sequence>MGVSINWLIGRSDEHLAPEFRTEDYALFCHSVVIRLLSELMPLAEDTPEAFNGDLYQINGISHADIAAAAMLDFMSVVNTQAGNASRPKRHFERNFKSICEAAFNSGIQSDFSKIFERKPYTKRLPK</sequence>
<dbReference type="RefSeq" id="WP_187430474.1">
    <property type="nucleotide sequence ID" value="NZ_CP143423.1"/>
</dbReference>
<dbReference type="EMBL" id="CP143423">
    <property type="protein sequence ID" value="WVX48840.1"/>
    <property type="molecule type" value="Genomic_DNA"/>
</dbReference>
<evidence type="ECO:0000313" key="3">
    <source>
        <dbReference type="Proteomes" id="UP001318682"/>
    </source>
</evidence>
<keyword evidence="3" id="KW-1185">Reference proteome</keyword>
<proteinExistence type="predicted"/>
<name>A0ABZ2BNJ6_9RHOB</name>